<feature type="compositionally biased region" description="Basic and acidic residues" evidence="1">
    <location>
        <begin position="65"/>
        <end position="82"/>
    </location>
</feature>
<feature type="compositionally biased region" description="Basic and acidic residues" evidence="1">
    <location>
        <begin position="212"/>
        <end position="232"/>
    </location>
</feature>
<name>A0ABY7DUY5_MYAAR</name>
<accession>A0ABY7DUY5</accession>
<evidence type="ECO:0000256" key="1">
    <source>
        <dbReference type="SAM" id="MobiDB-lite"/>
    </source>
</evidence>
<gene>
    <name evidence="2" type="ORF">MAR_024817</name>
</gene>
<proteinExistence type="predicted"/>
<feature type="region of interest" description="Disordered" evidence="1">
    <location>
        <begin position="1"/>
        <end position="108"/>
    </location>
</feature>
<feature type="region of interest" description="Disordered" evidence="1">
    <location>
        <begin position="156"/>
        <end position="232"/>
    </location>
</feature>
<keyword evidence="3" id="KW-1185">Reference proteome</keyword>
<feature type="compositionally biased region" description="Low complexity" evidence="1">
    <location>
        <begin position="180"/>
        <end position="202"/>
    </location>
</feature>
<dbReference type="Proteomes" id="UP001164746">
    <property type="component" value="Chromosome 3"/>
</dbReference>
<protein>
    <submittedName>
        <fullName evidence="2">Uncharacterized protein</fullName>
    </submittedName>
</protein>
<organism evidence="2 3">
    <name type="scientific">Mya arenaria</name>
    <name type="common">Soft-shell clam</name>
    <dbReference type="NCBI Taxonomy" id="6604"/>
    <lineage>
        <taxon>Eukaryota</taxon>
        <taxon>Metazoa</taxon>
        <taxon>Spiralia</taxon>
        <taxon>Lophotrochozoa</taxon>
        <taxon>Mollusca</taxon>
        <taxon>Bivalvia</taxon>
        <taxon>Autobranchia</taxon>
        <taxon>Heteroconchia</taxon>
        <taxon>Euheterodonta</taxon>
        <taxon>Imparidentia</taxon>
        <taxon>Neoheterodontei</taxon>
        <taxon>Myida</taxon>
        <taxon>Myoidea</taxon>
        <taxon>Myidae</taxon>
        <taxon>Mya</taxon>
    </lineage>
</organism>
<reference evidence="2" key="1">
    <citation type="submission" date="2022-11" db="EMBL/GenBank/DDBJ databases">
        <title>Centuries of genome instability and evolution in soft-shell clam transmissible cancer (bioRxiv).</title>
        <authorList>
            <person name="Hart S.F.M."/>
            <person name="Yonemitsu M.A."/>
            <person name="Giersch R.M."/>
            <person name="Beal B.F."/>
            <person name="Arriagada G."/>
            <person name="Davis B.W."/>
            <person name="Ostrander E.A."/>
            <person name="Goff S.P."/>
            <person name="Metzger M.J."/>
        </authorList>
    </citation>
    <scope>NUCLEOTIDE SEQUENCE</scope>
    <source>
        <strain evidence="2">MELC-2E11</strain>
        <tissue evidence="2">Siphon/mantle</tissue>
    </source>
</reference>
<sequence length="232" mass="25371">MEKGGTPKKDESISDILAAADRKTQQNGYAESSKNTHETGDSARNTQEDNRYSRETDLVNGSIRHNTDRENLPVTDEVKLQSEQDTTLSSGTDKRKPSISQSDGDTMNVNEVYEGQLDLSNPDSVIHMLENCDLTEEDTENLLQEAYSMNRKLKEMLRRQDADQSASGKTKSQKPKPKNKPSQGSSAASSSSGSRVGSSFGSRKILPPIPGETRDGVTYKAEEGNGAKGRVE</sequence>
<evidence type="ECO:0000313" key="2">
    <source>
        <dbReference type="EMBL" id="WAR00445.1"/>
    </source>
</evidence>
<feature type="compositionally biased region" description="Polar residues" evidence="1">
    <location>
        <begin position="98"/>
        <end position="108"/>
    </location>
</feature>
<evidence type="ECO:0000313" key="3">
    <source>
        <dbReference type="Proteomes" id="UP001164746"/>
    </source>
</evidence>
<feature type="compositionally biased region" description="Basic and acidic residues" evidence="1">
    <location>
        <begin position="1"/>
        <end position="12"/>
    </location>
</feature>
<feature type="compositionally biased region" description="Basic and acidic residues" evidence="1">
    <location>
        <begin position="34"/>
        <end position="57"/>
    </location>
</feature>
<dbReference type="EMBL" id="CP111014">
    <property type="protein sequence ID" value="WAR00445.1"/>
    <property type="molecule type" value="Genomic_DNA"/>
</dbReference>